<dbReference type="EMBL" id="AVOT02057143">
    <property type="protein sequence ID" value="MBW0551305.1"/>
    <property type="molecule type" value="Genomic_DNA"/>
</dbReference>
<protein>
    <submittedName>
        <fullName evidence="1">Uncharacterized protein</fullName>
    </submittedName>
</protein>
<evidence type="ECO:0000313" key="2">
    <source>
        <dbReference type="Proteomes" id="UP000765509"/>
    </source>
</evidence>
<gene>
    <name evidence="1" type="ORF">O181_091020</name>
</gene>
<dbReference type="Proteomes" id="UP000765509">
    <property type="component" value="Unassembled WGS sequence"/>
</dbReference>
<organism evidence="1 2">
    <name type="scientific">Austropuccinia psidii MF-1</name>
    <dbReference type="NCBI Taxonomy" id="1389203"/>
    <lineage>
        <taxon>Eukaryota</taxon>
        <taxon>Fungi</taxon>
        <taxon>Dikarya</taxon>
        <taxon>Basidiomycota</taxon>
        <taxon>Pucciniomycotina</taxon>
        <taxon>Pucciniomycetes</taxon>
        <taxon>Pucciniales</taxon>
        <taxon>Sphaerophragmiaceae</taxon>
        <taxon>Austropuccinia</taxon>
    </lineage>
</organism>
<keyword evidence="2" id="KW-1185">Reference proteome</keyword>
<proteinExistence type="predicted"/>
<evidence type="ECO:0000313" key="1">
    <source>
        <dbReference type="EMBL" id="MBW0551305.1"/>
    </source>
</evidence>
<accession>A0A9Q3IWX5</accession>
<comment type="caution">
    <text evidence="1">The sequence shown here is derived from an EMBL/GenBank/DDBJ whole genome shotgun (WGS) entry which is preliminary data.</text>
</comment>
<name>A0A9Q3IWX5_9BASI</name>
<dbReference type="AlphaFoldDB" id="A0A9Q3IWX5"/>
<reference evidence="1" key="1">
    <citation type="submission" date="2021-03" db="EMBL/GenBank/DDBJ databases">
        <title>Draft genome sequence of rust myrtle Austropuccinia psidii MF-1, a brazilian biotype.</title>
        <authorList>
            <person name="Quecine M.C."/>
            <person name="Pachon D.M.R."/>
            <person name="Bonatelli M.L."/>
            <person name="Correr F.H."/>
            <person name="Franceschini L.M."/>
            <person name="Leite T.F."/>
            <person name="Margarido G.R.A."/>
            <person name="Almeida C.A."/>
            <person name="Ferrarezi J.A."/>
            <person name="Labate C.A."/>
        </authorList>
    </citation>
    <scope>NUCLEOTIDE SEQUENCE</scope>
    <source>
        <strain evidence="1">MF-1</strain>
    </source>
</reference>
<sequence length="124" mass="14389">MKDTSSKLGKLNWAQCSSFPRTIGKSDKERLELKEEIQSSINNPSLKNNLPRQSTPILDRNLLNLNNDLHHTISSNAEVENSRNFKDIPRLEEWPTFSGEVEYKHMELMKAIDMLKEDFNITDE</sequence>
<dbReference type="OrthoDB" id="2506710at2759"/>